<dbReference type="EMBL" id="CAJVPL010002452">
    <property type="protein sequence ID" value="CAG8610851.1"/>
    <property type="molecule type" value="Genomic_DNA"/>
</dbReference>
<evidence type="ECO:0000313" key="2">
    <source>
        <dbReference type="Proteomes" id="UP000789831"/>
    </source>
</evidence>
<dbReference type="Proteomes" id="UP000789831">
    <property type="component" value="Unassembled WGS sequence"/>
</dbReference>
<feature type="non-terminal residue" evidence="1">
    <location>
        <position position="158"/>
    </location>
</feature>
<accession>A0A9N9CP81</accession>
<gene>
    <name evidence="1" type="ORF">AGERDE_LOCUS9583</name>
</gene>
<name>A0A9N9CP81_9GLOM</name>
<organism evidence="1 2">
    <name type="scientific">Ambispora gerdemannii</name>
    <dbReference type="NCBI Taxonomy" id="144530"/>
    <lineage>
        <taxon>Eukaryota</taxon>
        <taxon>Fungi</taxon>
        <taxon>Fungi incertae sedis</taxon>
        <taxon>Mucoromycota</taxon>
        <taxon>Glomeromycotina</taxon>
        <taxon>Glomeromycetes</taxon>
        <taxon>Archaeosporales</taxon>
        <taxon>Ambisporaceae</taxon>
        <taxon>Ambispora</taxon>
    </lineage>
</organism>
<reference evidence="1" key="1">
    <citation type="submission" date="2021-06" db="EMBL/GenBank/DDBJ databases">
        <authorList>
            <person name="Kallberg Y."/>
            <person name="Tangrot J."/>
            <person name="Rosling A."/>
        </authorList>
    </citation>
    <scope>NUCLEOTIDE SEQUENCE</scope>
    <source>
        <strain evidence="1">MT106</strain>
    </source>
</reference>
<comment type="caution">
    <text evidence="1">The sequence shown here is derived from an EMBL/GenBank/DDBJ whole genome shotgun (WGS) entry which is preliminary data.</text>
</comment>
<keyword evidence="2" id="KW-1185">Reference proteome</keyword>
<proteinExistence type="predicted"/>
<dbReference type="AlphaFoldDB" id="A0A9N9CP81"/>
<sequence length="158" mass="18066">GTRFEEECWCIYCNEINDSVKEEPEITSIQYVKGEFDAIFSGTWKNDLILPNLFYGNYANVFNRHYPIKSATIIALKGLQESKICSTCNEKGFIGNQWLKDGCTNIKKDIRFSRLLCTSENIRSKGILCNIRNQLALGFTWMAVAVQTYMKSFGTAMK</sequence>
<evidence type="ECO:0000313" key="1">
    <source>
        <dbReference type="EMBL" id="CAG8610851.1"/>
    </source>
</evidence>
<protein>
    <submittedName>
        <fullName evidence="1">3764_t:CDS:1</fullName>
    </submittedName>
</protein>